<feature type="transmembrane region" description="Helical" evidence="4">
    <location>
        <begin position="101"/>
        <end position="121"/>
    </location>
</feature>
<keyword evidence="4" id="KW-0472">Membrane</keyword>
<dbReference type="OrthoDB" id="9779074at2"/>
<feature type="transmembrane region" description="Helical" evidence="4">
    <location>
        <begin position="6"/>
        <end position="26"/>
    </location>
</feature>
<dbReference type="AlphaFoldDB" id="A0A2P8GAI4"/>
<keyword evidence="3" id="KW-0804">Transcription</keyword>
<evidence type="ECO:0000259" key="5">
    <source>
        <dbReference type="PROSITE" id="PS01124"/>
    </source>
</evidence>
<dbReference type="SUPFAM" id="SSF46689">
    <property type="entry name" value="Homeodomain-like"/>
    <property type="match status" value="1"/>
</dbReference>
<dbReference type="PROSITE" id="PS00041">
    <property type="entry name" value="HTH_ARAC_FAMILY_1"/>
    <property type="match status" value="1"/>
</dbReference>
<keyword evidence="2 6" id="KW-0238">DNA-binding</keyword>
<keyword evidence="7" id="KW-1185">Reference proteome</keyword>
<organism evidence="6 7">
    <name type="scientific">Chitinophaga ginsengisoli</name>
    <dbReference type="NCBI Taxonomy" id="363837"/>
    <lineage>
        <taxon>Bacteria</taxon>
        <taxon>Pseudomonadati</taxon>
        <taxon>Bacteroidota</taxon>
        <taxon>Chitinophagia</taxon>
        <taxon>Chitinophagales</taxon>
        <taxon>Chitinophagaceae</taxon>
        <taxon>Chitinophaga</taxon>
    </lineage>
</organism>
<protein>
    <submittedName>
        <fullName evidence="6">AraC-like DNA-binding protein</fullName>
    </submittedName>
</protein>
<dbReference type="PANTHER" id="PTHR43280">
    <property type="entry name" value="ARAC-FAMILY TRANSCRIPTIONAL REGULATOR"/>
    <property type="match status" value="1"/>
</dbReference>
<dbReference type="EMBL" id="PYGK01000005">
    <property type="protein sequence ID" value="PSL30982.1"/>
    <property type="molecule type" value="Genomic_DNA"/>
</dbReference>
<dbReference type="PRINTS" id="PR00032">
    <property type="entry name" value="HTHARAC"/>
</dbReference>
<dbReference type="GO" id="GO:0043565">
    <property type="term" value="F:sequence-specific DNA binding"/>
    <property type="evidence" value="ECO:0007669"/>
    <property type="project" value="InterPro"/>
</dbReference>
<dbReference type="InterPro" id="IPR009057">
    <property type="entry name" value="Homeodomain-like_sf"/>
</dbReference>
<feature type="transmembrane region" description="Helical" evidence="4">
    <location>
        <begin position="214"/>
        <end position="235"/>
    </location>
</feature>
<keyword evidence="4" id="KW-1133">Transmembrane helix</keyword>
<keyword evidence="1" id="KW-0805">Transcription regulation</keyword>
<evidence type="ECO:0000256" key="3">
    <source>
        <dbReference type="ARBA" id="ARBA00023163"/>
    </source>
</evidence>
<feature type="transmembrane region" description="Helical" evidence="4">
    <location>
        <begin position="181"/>
        <end position="202"/>
    </location>
</feature>
<dbReference type="SMART" id="SM00342">
    <property type="entry name" value="HTH_ARAC"/>
    <property type="match status" value="1"/>
</dbReference>
<dbReference type="GO" id="GO:0003700">
    <property type="term" value="F:DNA-binding transcription factor activity"/>
    <property type="evidence" value="ECO:0007669"/>
    <property type="project" value="InterPro"/>
</dbReference>
<feature type="transmembrane region" description="Helical" evidence="4">
    <location>
        <begin position="71"/>
        <end position="89"/>
    </location>
</feature>
<feature type="transmembrane region" description="Helical" evidence="4">
    <location>
        <begin position="141"/>
        <end position="161"/>
    </location>
</feature>
<evidence type="ECO:0000256" key="2">
    <source>
        <dbReference type="ARBA" id="ARBA00023125"/>
    </source>
</evidence>
<proteinExistence type="predicted"/>
<comment type="caution">
    <text evidence="6">The sequence shown here is derived from an EMBL/GenBank/DDBJ whole genome shotgun (WGS) entry which is preliminary data.</text>
</comment>
<feature type="transmembrane region" description="Helical" evidence="4">
    <location>
        <begin position="33"/>
        <end position="51"/>
    </location>
</feature>
<evidence type="ECO:0000313" key="7">
    <source>
        <dbReference type="Proteomes" id="UP000240978"/>
    </source>
</evidence>
<dbReference type="PROSITE" id="PS01124">
    <property type="entry name" value="HTH_ARAC_FAMILY_2"/>
    <property type="match status" value="1"/>
</dbReference>
<evidence type="ECO:0000256" key="1">
    <source>
        <dbReference type="ARBA" id="ARBA00023015"/>
    </source>
</evidence>
<evidence type="ECO:0000313" key="6">
    <source>
        <dbReference type="EMBL" id="PSL30982.1"/>
    </source>
</evidence>
<evidence type="ECO:0000256" key="4">
    <source>
        <dbReference type="SAM" id="Phobius"/>
    </source>
</evidence>
<dbReference type="InterPro" id="IPR018062">
    <property type="entry name" value="HTH_AraC-typ_CS"/>
</dbReference>
<dbReference type="PANTHER" id="PTHR43280:SF29">
    <property type="entry name" value="ARAC-FAMILY TRANSCRIPTIONAL REGULATOR"/>
    <property type="match status" value="1"/>
</dbReference>
<dbReference type="Pfam" id="PF12833">
    <property type="entry name" value="HTH_18"/>
    <property type="match status" value="1"/>
</dbReference>
<name>A0A2P8GAI4_9BACT</name>
<dbReference type="InterPro" id="IPR018060">
    <property type="entry name" value="HTH_AraC"/>
</dbReference>
<sequence length="390" mass="44532">MTVTSLFRYFVTAGLINAALFAFLLFTRKRNNATSILLICFMLLVSFQALLNAFDTREFFLTFPHLSRISWLQLSLFGPLIYLFTKKVTDGGQRLTWKDTLHILPFLFYLLILSPWLLQSAAAKRKLLMDFDGLSRLDFGWLNQLSLCMITGYLLLSLSLLRKFRKTVENALSDTSNYRLVWLRQFIYGLLGILIVSGLGFYGRKWQIPVITHFYHYNYCLVVGMVYWLAGKYLLQPEIFGTDKIAPATSKKYQKSGLQASAEKTIYEKLLDHMTSERPFLDPDLTIFTLAEQLKVSRHHLSQVINEQAGKSFHDFVNTYRVEAVKLRLEEPASADYSILGIAMDCGFNSKATFNTTFKKLTGTTPSAYQKASKKTFNPVGPVDTTLSPI</sequence>
<feature type="domain" description="HTH araC/xylS-type" evidence="5">
    <location>
        <begin position="264"/>
        <end position="372"/>
    </location>
</feature>
<dbReference type="Gene3D" id="1.10.10.60">
    <property type="entry name" value="Homeodomain-like"/>
    <property type="match status" value="2"/>
</dbReference>
<dbReference type="RefSeq" id="WP_106602810.1">
    <property type="nucleotide sequence ID" value="NZ_PYGK01000005.1"/>
</dbReference>
<reference evidence="6 7" key="1">
    <citation type="submission" date="2018-03" db="EMBL/GenBank/DDBJ databases">
        <title>Genomic Encyclopedia of Archaeal and Bacterial Type Strains, Phase II (KMG-II): from individual species to whole genera.</title>
        <authorList>
            <person name="Goeker M."/>
        </authorList>
    </citation>
    <scope>NUCLEOTIDE SEQUENCE [LARGE SCALE GENOMIC DNA]</scope>
    <source>
        <strain evidence="6 7">DSM 18107</strain>
    </source>
</reference>
<dbReference type="InterPro" id="IPR020449">
    <property type="entry name" value="Tscrpt_reg_AraC-type_HTH"/>
</dbReference>
<accession>A0A2P8GAI4</accession>
<keyword evidence="4" id="KW-0812">Transmembrane</keyword>
<gene>
    <name evidence="6" type="ORF">CLV42_105345</name>
</gene>
<dbReference type="Proteomes" id="UP000240978">
    <property type="component" value="Unassembled WGS sequence"/>
</dbReference>